<comment type="similarity">
    <text evidence="2 7">Belongs to the cytochrome P450 family.</text>
</comment>
<evidence type="ECO:0000313" key="9">
    <source>
        <dbReference type="Proteomes" id="UP000807342"/>
    </source>
</evidence>
<sequence length="479" mass="54081">MIYTPQLNAIPTVGHSGMITSYITAKKWMSSGGELLHEGYNKFQGRPFKIATISRWLVVLSGKHHVEEICKAPNDVLSFSEPAIEATQADYTFGTGLHTHPHHIATIRSSITRSLSVKFDDIRDEIVESLKDYIPRSEGWVAVPAYETLLHIVCRTTNRYLIGLPLCRDPKYRFINEQFTIDVATTAKIVNVFPDLLKPLVGKFLTAPENRIQEAYDLLCHIIEERLTQRGLSGRSDDQPNDVITWLLETATHDYHFTVRDIVLRILIINFTAIHTSTMALTQGVYDLAVHPEYIDELREEAQTIISEHGWTKLALQKMRKIDSFLKESHRLSSASGFLMVRKTLKSWMLSDGTVVPPDVYVGVAVDAMNKAESTFRDAQTFKGLRFAEMREGEGDLDSIKHQMVSLSAESVVFGHGRHACPGRFLAVNVIKSVFTHILLDYDIQLENGSLQRPPNVCFEAMTIPNPEAKLMFRKRSAA</sequence>
<keyword evidence="3 6" id="KW-0479">Metal-binding</keyword>
<dbReference type="GO" id="GO:0016705">
    <property type="term" value="F:oxidoreductase activity, acting on paired donors, with incorporation or reduction of molecular oxygen"/>
    <property type="evidence" value="ECO:0007669"/>
    <property type="project" value="InterPro"/>
</dbReference>
<organism evidence="8 9">
    <name type="scientific">Macrolepiota fuliginosa MF-IS2</name>
    <dbReference type="NCBI Taxonomy" id="1400762"/>
    <lineage>
        <taxon>Eukaryota</taxon>
        <taxon>Fungi</taxon>
        <taxon>Dikarya</taxon>
        <taxon>Basidiomycota</taxon>
        <taxon>Agaricomycotina</taxon>
        <taxon>Agaricomycetes</taxon>
        <taxon>Agaricomycetidae</taxon>
        <taxon>Agaricales</taxon>
        <taxon>Agaricineae</taxon>
        <taxon>Agaricaceae</taxon>
        <taxon>Macrolepiota</taxon>
    </lineage>
</organism>
<evidence type="ECO:0000256" key="6">
    <source>
        <dbReference type="PIRSR" id="PIRSR602403-1"/>
    </source>
</evidence>
<name>A0A9P5XMS9_9AGAR</name>
<evidence type="ECO:0000256" key="4">
    <source>
        <dbReference type="ARBA" id="ARBA00023002"/>
    </source>
</evidence>
<dbReference type="InterPro" id="IPR002403">
    <property type="entry name" value="Cyt_P450_E_grp-IV"/>
</dbReference>
<dbReference type="AlphaFoldDB" id="A0A9P5XMS9"/>
<keyword evidence="5 6" id="KW-0408">Iron</keyword>
<dbReference type="PRINTS" id="PR00465">
    <property type="entry name" value="EP450IV"/>
</dbReference>
<reference evidence="8" key="1">
    <citation type="submission" date="2020-11" db="EMBL/GenBank/DDBJ databases">
        <authorList>
            <consortium name="DOE Joint Genome Institute"/>
            <person name="Ahrendt S."/>
            <person name="Riley R."/>
            <person name="Andreopoulos W."/>
            <person name="Labutti K."/>
            <person name="Pangilinan J."/>
            <person name="Ruiz-Duenas F.J."/>
            <person name="Barrasa J.M."/>
            <person name="Sanchez-Garcia M."/>
            <person name="Camarero S."/>
            <person name="Miyauchi S."/>
            <person name="Serrano A."/>
            <person name="Linde D."/>
            <person name="Babiker R."/>
            <person name="Drula E."/>
            <person name="Ayuso-Fernandez I."/>
            <person name="Pacheco R."/>
            <person name="Padilla G."/>
            <person name="Ferreira P."/>
            <person name="Barriuso J."/>
            <person name="Kellner H."/>
            <person name="Castanera R."/>
            <person name="Alfaro M."/>
            <person name="Ramirez L."/>
            <person name="Pisabarro A.G."/>
            <person name="Kuo A."/>
            <person name="Tritt A."/>
            <person name="Lipzen A."/>
            <person name="He G."/>
            <person name="Yan M."/>
            <person name="Ng V."/>
            <person name="Cullen D."/>
            <person name="Martin F."/>
            <person name="Rosso M.-N."/>
            <person name="Henrissat B."/>
            <person name="Hibbett D."/>
            <person name="Martinez A.T."/>
            <person name="Grigoriev I.V."/>
        </authorList>
    </citation>
    <scope>NUCLEOTIDE SEQUENCE</scope>
    <source>
        <strain evidence="8">MF-IS2</strain>
    </source>
</reference>
<gene>
    <name evidence="8" type="ORF">P691DRAFT_658050</name>
</gene>
<dbReference type="SUPFAM" id="SSF48264">
    <property type="entry name" value="Cytochrome P450"/>
    <property type="match status" value="1"/>
</dbReference>
<dbReference type="InterPro" id="IPR001128">
    <property type="entry name" value="Cyt_P450"/>
</dbReference>
<evidence type="ECO:0000313" key="8">
    <source>
        <dbReference type="EMBL" id="KAF9453724.1"/>
    </source>
</evidence>
<evidence type="ECO:0000256" key="1">
    <source>
        <dbReference type="ARBA" id="ARBA00001971"/>
    </source>
</evidence>
<dbReference type="Pfam" id="PF00067">
    <property type="entry name" value="p450"/>
    <property type="match status" value="1"/>
</dbReference>
<dbReference type="CDD" id="cd11041">
    <property type="entry name" value="CYP503A1-like"/>
    <property type="match status" value="1"/>
</dbReference>
<proteinExistence type="inferred from homology"/>
<dbReference type="Gene3D" id="1.10.630.10">
    <property type="entry name" value="Cytochrome P450"/>
    <property type="match status" value="1"/>
</dbReference>
<dbReference type="OrthoDB" id="1844152at2759"/>
<keyword evidence="6 7" id="KW-0349">Heme</keyword>
<evidence type="ECO:0000256" key="2">
    <source>
        <dbReference type="ARBA" id="ARBA00010617"/>
    </source>
</evidence>
<dbReference type="PANTHER" id="PTHR46206">
    <property type="entry name" value="CYTOCHROME P450"/>
    <property type="match status" value="1"/>
</dbReference>
<dbReference type="PROSITE" id="PS00086">
    <property type="entry name" value="CYTOCHROME_P450"/>
    <property type="match status" value="1"/>
</dbReference>
<protein>
    <submittedName>
        <fullName evidence="8">Cytochrome P450</fullName>
    </submittedName>
</protein>
<dbReference type="Proteomes" id="UP000807342">
    <property type="component" value="Unassembled WGS sequence"/>
</dbReference>
<keyword evidence="9" id="KW-1185">Reference proteome</keyword>
<dbReference type="EMBL" id="MU151059">
    <property type="protein sequence ID" value="KAF9453724.1"/>
    <property type="molecule type" value="Genomic_DNA"/>
</dbReference>
<evidence type="ECO:0000256" key="7">
    <source>
        <dbReference type="RuleBase" id="RU000461"/>
    </source>
</evidence>
<feature type="binding site" description="axial binding residue" evidence="6">
    <location>
        <position position="421"/>
    </location>
    <ligand>
        <name>heme</name>
        <dbReference type="ChEBI" id="CHEBI:30413"/>
    </ligand>
    <ligandPart>
        <name>Fe</name>
        <dbReference type="ChEBI" id="CHEBI:18248"/>
    </ligandPart>
</feature>
<comment type="cofactor">
    <cofactor evidence="1 6">
        <name>heme</name>
        <dbReference type="ChEBI" id="CHEBI:30413"/>
    </cofactor>
</comment>
<comment type="caution">
    <text evidence="8">The sequence shown here is derived from an EMBL/GenBank/DDBJ whole genome shotgun (WGS) entry which is preliminary data.</text>
</comment>
<evidence type="ECO:0000256" key="3">
    <source>
        <dbReference type="ARBA" id="ARBA00022723"/>
    </source>
</evidence>
<keyword evidence="7" id="KW-0503">Monooxygenase</keyword>
<accession>A0A9P5XMS9</accession>
<evidence type="ECO:0000256" key="5">
    <source>
        <dbReference type="ARBA" id="ARBA00023004"/>
    </source>
</evidence>
<dbReference type="GO" id="GO:0005506">
    <property type="term" value="F:iron ion binding"/>
    <property type="evidence" value="ECO:0007669"/>
    <property type="project" value="InterPro"/>
</dbReference>
<dbReference type="InterPro" id="IPR017972">
    <property type="entry name" value="Cyt_P450_CS"/>
</dbReference>
<keyword evidence="4 7" id="KW-0560">Oxidoreductase</keyword>
<dbReference type="InterPro" id="IPR036396">
    <property type="entry name" value="Cyt_P450_sf"/>
</dbReference>
<dbReference type="GO" id="GO:0004497">
    <property type="term" value="F:monooxygenase activity"/>
    <property type="evidence" value="ECO:0007669"/>
    <property type="project" value="UniProtKB-KW"/>
</dbReference>
<dbReference type="GO" id="GO:0020037">
    <property type="term" value="F:heme binding"/>
    <property type="evidence" value="ECO:0007669"/>
    <property type="project" value="InterPro"/>
</dbReference>